<organism evidence="2 3">
    <name type="scientific">Lineolata rhizophorae</name>
    <dbReference type="NCBI Taxonomy" id="578093"/>
    <lineage>
        <taxon>Eukaryota</taxon>
        <taxon>Fungi</taxon>
        <taxon>Dikarya</taxon>
        <taxon>Ascomycota</taxon>
        <taxon>Pezizomycotina</taxon>
        <taxon>Dothideomycetes</taxon>
        <taxon>Dothideomycetes incertae sedis</taxon>
        <taxon>Lineolatales</taxon>
        <taxon>Lineolataceae</taxon>
        <taxon>Lineolata</taxon>
    </lineage>
</organism>
<dbReference type="Proteomes" id="UP000799766">
    <property type="component" value="Unassembled WGS sequence"/>
</dbReference>
<dbReference type="PANTHER" id="PTHR28066">
    <property type="entry name" value="37S RIBOSOMAL PROTEIN MRP10, MITOCHONDRIAL"/>
    <property type="match status" value="1"/>
</dbReference>
<dbReference type="GO" id="GO:0005763">
    <property type="term" value="C:mitochondrial small ribosomal subunit"/>
    <property type="evidence" value="ECO:0007669"/>
    <property type="project" value="TreeGrafter"/>
</dbReference>
<feature type="region of interest" description="Disordered" evidence="1">
    <location>
        <begin position="1"/>
        <end position="31"/>
    </location>
</feature>
<keyword evidence="3" id="KW-1185">Reference proteome</keyword>
<protein>
    <recommendedName>
        <fullName evidence="4">37S ribosomal protein mrp10, mitochondrial</fullName>
    </recommendedName>
</protein>
<dbReference type="GO" id="GO:0032543">
    <property type="term" value="P:mitochondrial translation"/>
    <property type="evidence" value="ECO:0007669"/>
    <property type="project" value="InterPro"/>
</dbReference>
<dbReference type="EMBL" id="MU001673">
    <property type="protein sequence ID" value="KAF2460407.1"/>
    <property type="molecule type" value="Genomic_DNA"/>
</dbReference>
<sequence length="98" mass="11102">MPPRPGKSTVPAAPRLPPLPKLRVRRPNKTEDSPCLGFMTALLGCWASSRNQYHMCSQLENQLRVCMDTSKQAPAKKSNINYHLSRMYPQIVGPRKKK</sequence>
<dbReference type="GO" id="GO:0003735">
    <property type="term" value="F:structural constituent of ribosome"/>
    <property type="evidence" value="ECO:0007669"/>
    <property type="project" value="InterPro"/>
</dbReference>
<evidence type="ECO:0000313" key="3">
    <source>
        <dbReference type="Proteomes" id="UP000799766"/>
    </source>
</evidence>
<evidence type="ECO:0000256" key="1">
    <source>
        <dbReference type="SAM" id="MobiDB-lite"/>
    </source>
</evidence>
<dbReference type="PANTHER" id="PTHR28066:SF1">
    <property type="entry name" value="SMALL RIBOSOMAL SUBUNIT PROTEIN MS37"/>
    <property type="match status" value="1"/>
</dbReference>
<gene>
    <name evidence="2" type="ORF">BDY21DRAFT_369425</name>
</gene>
<evidence type="ECO:0008006" key="4">
    <source>
        <dbReference type="Google" id="ProtNLM"/>
    </source>
</evidence>
<reference evidence="2" key="1">
    <citation type="journal article" date="2020" name="Stud. Mycol.">
        <title>101 Dothideomycetes genomes: a test case for predicting lifestyles and emergence of pathogens.</title>
        <authorList>
            <person name="Haridas S."/>
            <person name="Albert R."/>
            <person name="Binder M."/>
            <person name="Bloem J."/>
            <person name="Labutti K."/>
            <person name="Salamov A."/>
            <person name="Andreopoulos B."/>
            <person name="Baker S."/>
            <person name="Barry K."/>
            <person name="Bills G."/>
            <person name="Bluhm B."/>
            <person name="Cannon C."/>
            <person name="Castanera R."/>
            <person name="Culley D."/>
            <person name="Daum C."/>
            <person name="Ezra D."/>
            <person name="Gonzalez J."/>
            <person name="Henrissat B."/>
            <person name="Kuo A."/>
            <person name="Liang C."/>
            <person name="Lipzen A."/>
            <person name="Lutzoni F."/>
            <person name="Magnuson J."/>
            <person name="Mondo S."/>
            <person name="Nolan M."/>
            <person name="Ohm R."/>
            <person name="Pangilinan J."/>
            <person name="Park H.-J."/>
            <person name="Ramirez L."/>
            <person name="Alfaro M."/>
            <person name="Sun H."/>
            <person name="Tritt A."/>
            <person name="Yoshinaga Y."/>
            <person name="Zwiers L.-H."/>
            <person name="Turgeon B."/>
            <person name="Goodwin S."/>
            <person name="Spatafora J."/>
            <person name="Crous P."/>
            <person name="Grigoriev I."/>
        </authorList>
    </citation>
    <scope>NUCLEOTIDE SEQUENCE</scope>
    <source>
        <strain evidence="2">ATCC 16933</strain>
    </source>
</reference>
<evidence type="ECO:0000313" key="2">
    <source>
        <dbReference type="EMBL" id="KAF2460407.1"/>
    </source>
</evidence>
<dbReference type="OrthoDB" id="2210at2759"/>
<name>A0A6A6P9E8_9PEZI</name>
<dbReference type="AlphaFoldDB" id="A0A6A6P9E8"/>
<proteinExistence type="predicted"/>
<accession>A0A6A6P9E8</accession>
<dbReference type="InterPro" id="IPR017264">
    <property type="entry name" value="Ribosomal_mS37_fun"/>
</dbReference>